<name>A0A8H5L504_GIBSU</name>
<dbReference type="GeneID" id="59312347"/>
<sequence length="312" mass="35188">MTSQATLAGAQDICEIDDRSFHTHLQRAADDPTGVPDFLPEEAGDSFTPFNVGNRDFYINMRPPTPLQLSQLFVPISLIQSWIKYINAWVTHLIENGVIDNWNTPLKPWSRILKWEGIFTATTLGAQVPLHPITKFMPLNKFLLITRFIRTFDHTQLDVSDEMDLPKIWVVAQHGSFMRWLWHVKATPYKAVIVKLPPPHEPKGKQGKLETTVALSNTQSVFIHLCNMLPKMTYHVFTDNLFSSPNLFRALREAGCGATGTARPNYGVSKELKDAKEGKKAGKGPALQYNEVRAIPTKDKKVIQIGWKDSGI</sequence>
<evidence type="ECO:0000313" key="2">
    <source>
        <dbReference type="EMBL" id="KAF5584351.1"/>
    </source>
</evidence>
<feature type="domain" description="PiggyBac transposable element-derived protein" evidence="1">
    <location>
        <begin position="183"/>
        <end position="279"/>
    </location>
</feature>
<gene>
    <name evidence="2" type="ORF">FSUBG_12804</name>
</gene>
<dbReference type="OrthoDB" id="5428673at2759"/>
<protein>
    <submittedName>
        <fullName evidence="2">Ac transposable element-derived 4</fullName>
    </submittedName>
</protein>
<dbReference type="PANTHER" id="PTHR46599:SF3">
    <property type="entry name" value="PIGGYBAC TRANSPOSABLE ELEMENT-DERIVED PROTEIN 4"/>
    <property type="match status" value="1"/>
</dbReference>
<evidence type="ECO:0000313" key="3">
    <source>
        <dbReference type="Proteomes" id="UP000547976"/>
    </source>
</evidence>
<dbReference type="PANTHER" id="PTHR46599">
    <property type="entry name" value="PIGGYBAC TRANSPOSABLE ELEMENT-DERIVED PROTEIN 4"/>
    <property type="match status" value="1"/>
</dbReference>
<comment type="caution">
    <text evidence="2">The sequence shown here is derived from an EMBL/GenBank/DDBJ whole genome shotgun (WGS) entry which is preliminary data.</text>
</comment>
<dbReference type="Proteomes" id="UP000547976">
    <property type="component" value="Unassembled WGS sequence"/>
</dbReference>
<dbReference type="InterPro" id="IPR029526">
    <property type="entry name" value="PGBD"/>
</dbReference>
<evidence type="ECO:0000259" key="1">
    <source>
        <dbReference type="Pfam" id="PF13843"/>
    </source>
</evidence>
<reference evidence="2 3" key="1">
    <citation type="submission" date="2020-05" db="EMBL/GenBank/DDBJ databases">
        <title>Identification and distribution of gene clusters putatively required for synthesis of sphingolipid metabolism inhibitors in phylogenetically diverse species of the filamentous fungus Fusarium.</title>
        <authorList>
            <person name="Kim H.-S."/>
            <person name="Busman M."/>
            <person name="Brown D.W."/>
            <person name="Divon H."/>
            <person name="Uhlig S."/>
            <person name="Proctor R.H."/>
        </authorList>
    </citation>
    <scope>NUCLEOTIDE SEQUENCE [LARGE SCALE GENOMIC DNA]</scope>
    <source>
        <strain evidence="2 3">NRRL 66333</strain>
    </source>
</reference>
<dbReference type="Pfam" id="PF13843">
    <property type="entry name" value="DDE_Tnp_1_7"/>
    <property type="match status" value="1"/>
</dbReference>
<proteinExistence type="predicted"/>
<organism evidence="2 3">
    <name type="scientific">Gibberella subglutinans</name>
    <name type="common">Fusarium subglutinans</name>
    <dbReference type="NCBI Taxonomy" id="42677"/>
    <lineage>
        <taxon>Eukaryota</taxon>
        <taxon>Fungi</taxon>
        <taxon>Dikarya</taxon>
        <taxon>Ascomycota</taxon>
        <taxon>Pezizomycotina</taxon>
        <taxon>Sordariomycetes</taxon>
        <taxon>Hypocreomycetidae</taxon>
        <taxon>Hypocreales</taxon>
        <taxon>Nectriaceae</taxon>
        <taxon>Fusarium</taxon>
        <taxon>Fusarium fujikuroi species complex</taxon>
    </lineage>
</organism>
<keyword evidence="3" id="KW-1185">Reference proteome</keyword>
<dbReference type="EMBL" id="JAAOAV010000291">
    <property type="protein sequence ID" value="KAF5584351.1"/>
    <property type="molecule type" value="Genomic_DNA"/>
</dbReference>
<dbReference type="AlphaFoldDB" id="A0A8H5L504"/>
<dbReference type="RefSeq" id="XP_036531725.1">
    <property type="nucleotide sequence ID" value="XM_036677629.1"/>
</dbReference>
<accession>A0A8H5L504</accession>